<protein>
    <recommendedName>
        <fullName evidence="6">GRF-type domain-containing protein</fullName>
    </recommendedName>
</protein>
<feature type="compositionally biased region" description="Basic residues" evidence="5">
    <location>
        <begin position="89"/>
        <end position="99"/>
    </location>
</feature>
<evidence type="ECO:0000313" key="8">
    <source>
        <dbReference type="Proteomes" id="UP000557566"/>
    </source>
</evidence>
<feature type="compositionally biased region" description="Low complexity" evidence="5">
    <location>
        <begin position="227"/>
        <end position="246"/>
    </location>
</feature>
<feature type="compositionally biased region" description="Low complexity" evidence="5">
    <location>
        <begin position="307"/>
        <end position="322"/>
    </location>
</feature>
<reference evidence="7 8" key="1">
    <citation type="journal article" date="2020" name="Genome Biol. Evol.">
        <title>A new high-quality draft genome assembly of the Chinese cordyceps Ophiocordyceps sinensis.</title>
        <authorList>
            <person name="Shu R."/>
            <person name="Zhang J."/>
            <person name="Meng Q."/>
            <person name="Zhang H."/>
            <person name="Zhou G."/>
            <person name="Li M."/>
            <person name="Wu P."/>
            <person name="Zhao Y."/>
            <person name="Chen C."/>
            <person name="Qin Q."/>
        </authorList>
    </citation>
    <scope>NUCLEOTIDE SEQUENCE [LARGE SCALE GENOMIC DNA]</scope>
    <source>
        <strain evidence="7 8">IOZ07</strain>
    </source>
</reference>
<keyword evidence="3" id="KW-0862">Zinc</keyword>
<feature type="region of interest" description="Disordered" evidence="5">
    <location>
        <begin position="198"/>
        <end position="295"/>
    </location>
</feature>
<feature type="compositionally biased region" description="Low complexity" evidence="5">
    <location>
        <begin position="14"/>
        <end position="23"/>
    </location>
</feature>
<keyword evidence="2 4" id="KW-0863">Zinc-finger</keyword>
<dbReference type="Proteomes" id="UP000557566">
    <property type="component" value="Unassembled WGS sequence"/>
</dbReference>
<dbReference type="EMBL" id="JAAVMX010000008">
    <property type="protein sequence ID" value="KAF4505217.1"/>
    <property type="molecule type" value="Genomic_DNA"/>
</dbReference>
<feature type="region of interest" description="Disordered" evidence="5">
    <location>
        <begin position="307"/>
        <end position="375"/>
    </location>
</feature>
<dbReference type="AlphaFoldDB" id="A0A8H4LUM9"/>
<gene>
    <name evidence="7" type="ORF">G6O67_007189</name>
</gene>
<evidence type="ECO:0000256" key="5">
    <source>
        <dbReference type="SAM" id="MobiDB-lite"/>
    </source>
</evidence>
<keyword evidence="1" id="KW-0479">Metal-binding</keyword>
<feature type="domain" description="GRF-type" evidence="6">
    <location>
        <begin position="124"/>
        <end position="166"/>
    </location>
</feature>
<sequence length="468" mass="49662">MRYLVPTPAAVAPSSGSSSGGSSRPQSYLQSPPAPTSVTAIFNPPNWSRYLAPARCSWSPQSCPTSLFLQARSLAYIDNDPSPPPAPQWRRRPPPRHRRGDSPETPASRKKRLKGLWQGGHWWCNCEPRKKAVLRDVKKDTPNKGRFFWACPVYSGCDFLLWHEDAVARSAGPVSAAEELPPAPKTPTFTQRRLTSFGVQISPGRRPGAESFETEDSAEVATGSNDSSSQAAATVSASTSASTLATPEKRGVATPVPGSSKRNRDMFDSDDDFSDFGSNEERQLADIADSSAEKLGRKVGVLATPKAAEPAAAADAPSPAVARTLFPGPDPKRAKTVTFDDAQPTGLPTPARSPAATRLAHPVVPPSSPQDAQLDSVVGDVMARLESQPVDRAVLASVGKLLVDSVRRTRGVSMGREALHGQGGGPRRPQAKGRPDCAAAGARGRPGEQAQAPGDPAHQYEGWAHEGS</sequence>
<dbReference type="OrthoDB" id="430051at2759"/>
<dbReference type="PROSITE" id="PS51999">
    <property type="entry name" value="ZF_GRF"/>
    <property type="match status" value="1"/>
</dbReference>
<name>A0A8H4LUM9_9HYPO</name>
<feature type="region of interest" description="Disordered" evidence="5">
    <location>
        <begin position="77"/>
        <end position="111"/>
    </location>
</feature>
<organism evidence="7 8">
    <name type="scientific">Ophiocordyceps sinensis</name>
    <dbReference type="NCBI Taxonomy" id="72228"/>
    <lineage>
        <taxon>Eukaryota</taxon>
        <taxon>Fungi</taxon>
        <taxon>Dikarya</taxon>
        <taxon>Ascomycota</taxon>
        <taxon>Pezizomycotina</taxon>
        <taxon>Sordariomycetes</taxon>
        <taxon>Hypocreomycetidae</taxon>
        <taxon>Hypocreales</taxon>
        <taxon>Ophiocordycipitaceae</taxon>
        <taxon>Ophiocordyceps</taxon>
    </lineage>
</organism>
<proteinExistence type="predicted"/>
<keyword evidence="8" id="KW-1185">Reference proteome</keyword>
<evidence type="ECO:0000256" key="3">
    <source>
        <dbReference type="ARBA" id="ARBA00022833"/>
    </source>
</evidence>
<evidence type="ECO:0000256" key="2">
    <source>
        <dbReference type="ARBA" id="ARBA00022771"/>
    </source>
</evidence>
<comment type="caution">
    <text evidence="7">The sequence shown here is derived from an EMBL/GenBank/DDBJ whole genome shotgun (WGS) entry which is preliminary data.</text>
</comment>
<dbReference type="InterPro" id="IPR010666">
    <property type="entry name" value="Znf_GRF"/>
</dbReference>
<evidence type="ECO:0000313" key="7">
    <source>
        <dbReference type="EMBL" id="KAF4505217.1"/>
    </source>
</evidence>
<evidence type="ECO:0000259" key="6">
    <source>
        <dbReference type="PROSITE" id="PS51999"/>
    </source>
</evidence>
<dbReference type="GO" id="GO:0008270">
    <property type="term" value="F:zinc ion binding"/>
    <property type="evidence" value="ECO:0007669"/>
    <property type="project" value="UniProtKB-KW"/>
</dbReference>
<feature type="region of interest" description="Disordered" evidence="5">
    <location>
        <begin position="1"/>
        <end position="37"/>
    </location>
</feature>
<evidence type="ECO:0000256" key="4">
    <source>
        <dbReference type="PROSITE-ProRule" id="PRU01343"/>
    </source>
</evidence>
<feature type="compositionally biased region" description="Polar residues" evidence="5">
    <location>
        <begin position="24"/>
        <end position="37"/>
    </location>
</feature>
<evidence type="ECO:0000256" key="1">
    <source>
        <dbReference type="ARBA" id="ARBA00022723"/>
    </source>
</evidence>
<accession>A0A8H4LUM9</accession>
<feature type="region of interest" description="Disordered" evidence="5">
    <location>
        <begin position="408"/>
        <end position="468"/>
    </location>
</feature>
<dbReference type="Pfam" id="PF06839">
    <property type="entry name" value="Zn_ribbon_GRF"/>
    <property type="match status" value="1"/>
</dbReference>